<dbReference type="PANTHER" id="PTHR43157">
    <property type="entry name" value="PHOSPHATIDYLINOSITOL-GLYCAN BIOSYNTHESIS CLASS F PROTEIN-RELATED"/>
    <property type="match status" value="1"/>
</dbReference>
<dbReference type="EMBL" id="DF967973">
    <property type="protein sequence ID" value="GAP16143.1"/>
    <property type="molecule type" value="Genomic_DNA"/>
</dbReference>
<accession>A0A0K8MY14</accession>
<dbReference type="AlphaFoldDB" id="A0A0K8MY14"/>
<dbReference type="Pfam" id="PF00106">
    <property type="entry name" value="adh_short"/>
    <property type="match status" value="1"/>
</dbReference>
<proteinExistence type="predicted"/>
<dbReference type="GO" id="GO:0016491">
    <property type="term" value="F:oxidoreductase activity"/>
    <property type="evidence" value="ECO:0007669"/>
    <property type="project" value="UniProtKB-KW"/>
</dbReference>
<dbReference type="SUPFAM" id="SSF51735">
    <property type="entry name" value="NAD(P)-binding Rossmann-fold domains"/>
    <property type="match status" value="1"/>
</dbReference>
<reference evidence="2" key="1">
    <citation type="submission" date="2015-07" db="EMBL/GenBank/DDBJ databases">
        <title>Draft Genome Sequences of Anaerolinea thermolimosa IMO-1, Bellilinea caldifistulae GOMI-1, Leptolinea tardivitalis YMTK-2, Levilinea saccharolytica KIBI-1,Longilinea arvoryzae KOME-1, Previously Described as Members of the Anaerolineaceae (Chloroflexi).</title>
        <authorList>
            <person name="Sekiguchi Y."/>
            <person name="Ohashi A."/>
            <person name="Matsuura N."/>
            <person name="Tourlousse M.D."/>
        </authorList>
    </citation>
    <scope>NUCLEOTIDE SEQUENCE [LARGE SCALE GENOMIC DNA]</scope>
    <source>
        <strain evidence="2">KOME-1</strain>
    </source>
</reference>
<organism evidence="2">
    <name type="scientific">Longilinea arvoryzae</name>
    <dbReference type="NCBI Taxonomy" id="360412"/>
    <lineage>
        <taxon>Bacteria</taxon>
        <taxon>Bacillati</taxon>
        <taxon>Chloroflexota</taxon>
        <taxon>Anaerolineae</taxon>
        <taxon>Anaerolineales</taxon>
        <taxon>Anaerolineaceae</taxon>
        <taxon>Longilinea</taxon>
    </lineage>
</organism>
<dbReference type="OrthoDB" id="9809821at2"/>
<gene>
    <name evidence="2" type="ORF">LARV_03939</name>
</gene>
<evidence type="ECO:0000313" key="2">
    <source>
        <dbReference type="EMBL" id="GAP16143.1"/>
    </source>
</evidence>
<dbReference type="PRINTS" id="PR00081">
    <property type="entry name" value="GDHRDH"/>
</dbReference>
<protein>
    <submittedName>
        <fullName evidence="2">Short-chain dehydrogenase of various substrate specificities</fullName>
    </submittedName>
</protein>
<dbReference type="STRING" id="360412.LARV_03939"/>
<dbReference type="InterPro" id="IPR036291">
    <property type="entry name" value="NAD(P)-bd_dom_sf"/>
</dbReference>
<dbReference type="Gene3D" id="3.40.50.720">
    <property type="entry name" value="NAD(P)-binding Rossmann-like Domain"/>
    <property type="match status" value="1"/>
</dbReference>
<name>A0A0K8MY14_9CHLR</name>
<keyword evidence="1" id="KW-0560">Oxidoreductase</keyword>
<sequence length="290" mass="31812">MDSQNKTIVVTGATTGIGRATAEMLARARVDVIGVGRSAELCRQVEASLGGRYPNARVHYLTADLSQQSEVRRLAREIGACLAADGKTALDGLVNNAGTFAYWFSQTPDGVETQWAVNHLAGFLLTQELLPVLRAAPSARVVNVSSDSHYSGRIQWDDPQLRRRYNGLSAYGNTKLANILFALELNRRLGNDSNVHAYAVDPGLVKTDIGMKGTPALAGWVWKVRRMGGTSIEVPARCIVYLLTEPSVQHSTELYWKNCQPKRASRRALDEESAARLWTLSENLCGLTER</sequence>
<dbReference type="Proteomes" id="UP000055060">
    <property type="component" value="Unassembled WGS sequence"/>
</dbReference>
<evidence type="ECO:0000256" key="1">
    <source>
        <dbReference type="ARBA" id="ARBA00023002"/>
    </source>
</evidence>
<evidence type="ECO:0000313" key="3">
    <source>
        <dbReference type="Proteomes" id="UP000055060"/>
    </source>
</evidence>
<keyword evidence="3" id="KW-1185">Reference proteome</keyword>
<dbReference type="InterPro" id="IPR002347">
    <property type="entry name" value="SDR_fam"/>
</dbReference>
<dbReference type="RefSeq" id="WP_075075518.1">
    <property type="nucleotide sequence ID" value="NZ_DF967973.1"/>
</dbReference>
<dbReference type="CDD" id="cd05327">
    <property type="entry name" value="retinol-DH_like_SDR_c_like"/>
    <property type="match status" value="1"/>
</dbReference>
<dbReference type="PANTHER" id="PTHR43157:SF31">
    <property type="entry name" value="PHOSPHATIDYLINOSITOL-GLYCAN BIOSYNTHESIS CLASS F PROTEIN"/>
    <property type="match status" value="1"/>
</dbReference>